<accession>A0A098S3H8</accession>
<dbReference type="RefSeq" id="WP_044226434.1">
    <property type="nucleotide sequence ID" value="NZ_JBKAGJ010000002.1"/>
</dbReference>
<evidence type="ECO:0000256" key="2">
    <source>
        <dbReference type="ARBA" id="ARBA00022679"/>
    </source>
</evidence>
<organism evidence="4 5">
    <name type="scientific">Phaeodactylibacter xiamenensis</name>
    <dbReference type="NCBI Taxonomy" id="1524460"/>
    <lineage>
        <taxon>Bacteria</taxon>
        <taxon>Pseudomonadati</taxon>
        <taxon>Bacteroidota</taxon>
        <taxon>Saprospiria</taxon>
        <taxon>Saprospirales</taxon>
        <taxon>Haliscomenobacteraceae</taxon>
        <taxon>Phaeodactylibacter</taxon>
    </lineage>
</organism>
<dbReference type="CDD" id="cd02440">
    <property type="entry name" value="AdoMet_MTases"/>
    <property type="match status" value="1"/>
</dbReference>
<evidence type="ECO:0000256" key="1">
    <source>
        <dbReference type="ARBA" id="ARBA00022603"/>
    </source>
</evidence>
<dbReference type="OrthoDB" id="8385759at2"/>
<feature type="domain" description="Methyltransferase" evidence="3">
    <location>
        <begin position="54"/>
        <end position="145"/>
    </location>
</feature>
<dbReference type="STRING" id="1524460.IX84_24180"/>
<dbReference type="GO" id="GO:0008168">
    <property type="term" value="F:methyltransferase activity"/>
    <property type="evidence" value="ECO:0007669"/>
    <property type="project" value="UniProtKB-KW"/>
</dbReference>
<protein>
    <recommendedName>
        <fullName evidence="3">Methyltransferase domain-containing protein</fullName>
    </recommendedName>
</protein>
<comment type="caution">
    <text evidence="4">The sequence shown here is derived from an EMBL/GenBank/DDBJ whole genome shotgun (WGS) entry which is preliminary data.</text>
</comment>
<dbReference type="PANTHER" id="PTHR43861:SF1">
    <property type="entry name" value="TRANS-ACONITATE 2-METHYLTRANSFERASE"/>
    <property type="match status" value="1"/>
</dbReference>
<dbReference type="AlphaFoldDB" id="A0A098S3H8"/>
<evidence type="ECO:0000259" key="3">
    <source>
        <dbReference type="Pfam" id="PF13649"/>
    </source>
</evidence>
<evidence type="ECO:0000313" key="5">
    <source>
        <dbReference type="Proteomes" id="UP000029736"/>
    </source>
</evidence>
<name>A0A098S3H8_9BACT</name>
<evidence type="ECO:0000313" key="4">
    <source>
        <dbReference type="EMBL" id="KGE85747.1"/>
    </source>
</evidence>
<dbReference type="InterPro" id="IPR041698">
    <property type="entry name" value="Methyltransf_25"/>
</dbReference>
<dbReference type="Gene3D" id="3.40.50.150">
    <property type="entry name" value="Vaccinia Virus protein VP39"/>
    <property type="match status" value="1"/>
</dbReference>
<dbReference type="SUPFAM" id="SSF53335">
    <property type="entry name" value="S-adenosyl-L-methionine-dependent methyltransferases"/>
    <property type="match status" value="1"/>
</dbReference>
<proteinExistence type="predicted"/>
<dbReference type="EMBL" id="JPOS01000083">
    <property type="protein sequence ID" value="KGE85747.1"/>
    <property type="molecule type" value="Genomic_DNA"/>
</dbReference>
<keyword evidence="1" id="KW-0489">Methyltransferase</keyword>
<keyword evidence="5" id="KW-1185">Reference proteome</keyword>
<dbReference type="InterPro" id="IPR029063">
    <property type="entry name" value="SAM-dependent_MTases_sf"/>
</dbReference>
<sequence length="263" mass="29520">MNTYLQSNRELWDGWAGFHPQSDFYNMEAFRNGASSLMEPELQALEPVAGKSLLHLQCHFGQDTLSWARLGARATGVDFSGKAIATARSLAESMGLAARFVQSDVLVLDLKETYDIVFTSYGVLTWLPDLKRWGEVVARHLKPGGIFFVAEFHPGLMMFDFDTGKYVCSYFGSAEPSYAEEVVGSYANPQEGTTRMEYTWSYSISEVINALMGQGLELKAFEEYPASPFDCFPNMRPRPDGWFECEPLVGAPHLFTLLMQKPE</sequence>
<reference evidence="4 5" key="1">
    <citation type="journal article" date="2014" name="Int. J. Syst. Evol. Microbiol.">
        <title>Phaeodactylibacter xiamenensis gen. nov., sp. nov., a member of the family Saprospiraceae isolated from the marine alga Phaeodactylum tricornutum.</title>
        <authorList>
            <person name="Chen Z.Jr."/>
            <person name="Lei X."/>
            <person name="Lai Q."/>
            <person name="Li Y."/>
            <person name="Zhang B."/>
            <person name="Zhang J."/>
            <person name="Zhang H."/>
            <person name="Yang L."/>
            <person name="Zheng W."/>
            <person name="Tian Y."/>
            <person name="Yu Z."/>
            <person name="Xu H.Jr."/>
            <person name="Zheng T."/>
        </authorList>
    </citation>
    <scope>NUCLEOTIDE SEQUENCE [LARGE SCALE GENOMIC DNA]</scope>
    <source>
        <strain evidence="4 5">KD52</strain>
    </source>
</reference>
<dbReference type="Pfam" id="PF13649">
    <property type="entry name" value="Methyltransf_25"/>
    <property type="match status" value="1"/>
</dbReference>
<gene>
    <name evidence="4" type="ORF">IX84_24180</name>
</gene>
<dbReference type="PANTHER" id="PTHR43861">
    <property type="entry name" value="TRANS-ACONITATE 2-METHYLTRANSFERASE-RELATED"/>
    <property type="match status" value="1"/>
</dbReference>
<keyword evidence="2" id="KW-0808">Transferase</keyword>
<dbReference type="GO" id="GO:0032259">
    <property type="term" value="P:methylation"/>
    <property type="evidence" value="ECO:0007669"/>
    <property type="project" value="UniProtKB-KW"/>
</dbReference>
<dbReference type="Proteomes" id="UP000029736">
    <property type="component" value="Unassembled WGS sequence"/>
</dbReference>